<name>A0A7X0DLQ8_NOVIT</name>
<evidence type="ECO:0000313" key="1">
    <source>
        <dbReference type="EMBL" id="MBB6209449.1"/>
    </source>
</evidence>
<protein>
    <submittedName>
        <fullName evidence="1">Uncharacterized protein</fullName>
    </submittedName>
</protein>
<keyword evidence="2" id="KW-1185">Reference proteome</keyword>
<dbReference type="Proteomes" id="UP000544872">
    <property type="component" value="Unassembled WGS sequence"/>
</dbReference>
<proteinExistence type="predicted"/>
<comment type="caution">
    <text evidence="1">The sequence shown here is derived from an EMBL/GenBank/DDBJ whole genome shotgun (WGS) entry which is preliminary data.</text>
</comment>
<dbReference type="RefSeq" id="WP_260402330.1">
    <property type="nucleotide sequence ID" value="NZ_JACIIX010000002.1"/>
</dbReference>
<dbReference type="AlphaFoldDB" id="A0A7X0DLQ8"/>
<dbReference type="EMBL" id="JACIIX010000002">
    <property type="protein sequence ID" value="MBB6209449.1"/>
    <property type="molecule type" value="Genomic_DNA"/>
</dbReference>
<organism evidence="1 2">
    <name type="scientific">Novispirillum itersonii</name>
    <name type="common">Aquaspirillum itersonii</name>
    <dbReference type="NCBI Taxonomy" id="189"/>
    <lineage>
        <taxon>Bacteria</taxon>
        <taxon>Pseudomonadati</taxon>
        <taxon>Pseudomonadota</taxon>
        <taxon>Alphaproteobacteria</taxon>
        <taxon>Rhodospirillales</taxon>
        <taxon>Novispirillaceae</taxon>
        <taxon>Novispirillum</taxon>
    </lineage>
</organism>
<gene>
    <name evidence="1" type="ORF">FHS48_000851</name>
</gene>
<sequence length="154" mass="17460">MERMAMGGEINEDVIRAVCTNFHGSMEDIVVHHDSQTAVVFSPFKEYHRAAILERRSGKTGSFAVSAFHPPKPGKPVRYSGFINFCADIVEALTLKVFLERIRVMVEENKVYGSAITPAQVAGAMGRKRDLMQFVQSYERANRISYRPDRPEFF</sequence>
<evidence type="ECO:0000313" key="2">
    <source>
        <dbReference type="Proteomes" id="UP000544872"/>
    </source>
</evidence>
<accession>A0A7X0DLQ8</accession>
<reference evidence="1 2" key="1">
    <citation type="submission" date="2020-08" db="EMBL/GenBank/DDBJ databases">
        <title>Genomic Encyclopedia of Type Strains, Phase IV (KMG-IV): sequencing the most valuable type-strain genomes for metagenomic binning, comparative biology and taxonomic classification.</title>
        <authorList>
            <person name="Goeker M."/>
        </authorList>
    </citation>
    <scope>NUCLEOTIDE SEQUENCE [LARGE SCALE GENOMIC DNA]</scope>
    <source>
        <strain evidence="1 2">DSM 11590</strain>
    </source>
</reference>